<gene>
    <name evidence="9" type="ORF">K8089_09970</name>
</gene>
<keyword evidence="5 6" id="KW-0472">Membrane</keyword>
<keyword evidence="10" id="KW-1185">Reference proteome</keyword>
<sequence length="806" mass="89441">MILNYFKIALRNLWKDRTFTFLNVIGLSTAFCAAFLLGMFAIFGLSFDQFHENIGSIYEVYTNSQTAKGTEISNANPIPFAEALKEEVPGVKKITRVANGGPLVTFGEKTLKLDVLWADRDFFDIFSFPVVGGSKINPLQNKSSIAITRTTAQKIFGEMNAVGQTVTMRRDNEDVPFVVSAVIEDIPEASSFQFDAILNFTDLPASFYAANKDRWDAHNHPVYLQLDAETSAAKFEKATAAFSNLHFADDIATAKRDGAKPNSDGEYRQIHLLPFEDISFTDFNSNSSKVNKTLPYLILGIAFLILFIASVNFINMGIAKGSQRLREIGMRKTLGASKGQLFLQFWGESIFVFSLSVFFGGLLALLLLDKFQTLFETKASFALIASPGIVLGLLLSLLLITLIAGGYPALLMSKLDTLLALKGKLQHTGKNKVRDVLMAVQFCIAILLISGTLVLWSQLDFMRTKDLGFNKEQVITLPLNTKKDRAQLLQLLRNALEGKPGIISVTAADNILGLGKDGRSSTIVMGFDYKGREVKTNLLNVDYDYPKTLDIELIQGRAFNKQYASDSLSIVINEAMAKEFGEKDPLSVRFLLNDSIQYSVIGVVKDYNFQGLNKTIEPISYFMNPSSPKYYAFIKVAPNNLSQSYDRVKEVWNTLEPDTEFLGSFLDENIDRTLKEERKMTTMISAGSILAIILSCIGLFAISLLVVNQKRKEIGIRKVVGASTSTITVLLSKQFLKLVVFAFLIATPLSWYLTTQWLQNYAYHINLSVWIFLAAGGIAFVIALATISVRTIQAALQNPVDSLKTE</sequence>
<keyword evidence="4 6" id="KW-1133">Transmembrane helix</keyword>
<dbReference type="EMBL" id="JAIRBA010000018">
    <property type="protein sequence ID" value="MCG2419349.1"/>
    <property type="molecule type" value="Genomic_DNA"/>
</dbReference>
<feature type="domain" description="ABC3 transporter permease C-terminal" evidence="7">
    <location>
        <begin position="688"/>
        <end position="787"/>
    </location>
</feature>
<evidence type="ECO:0000256" key="5">
    <source>
        <dbReference type="ARBA" id="ARBA00023136"/>
    </source>
</evidence>
<evidence type="ECO:0000259" key="7">
    <source>
        <dbReference type="Pfam" id="PF02687"/>
    </source>
</evidence>
<evidence type="ECO:0000256" key="3">
    <source>
        <dbReference type="ARBA" id="ARBA00022692"/>
    </source>
</evidence>
<dbReference type="AlphaFoldDB" id="A0A9X1QWY6"/>
<organism evidence="9 10">
    <name type="scientific">Aequorivita vitellina</name>
    <dbReference type="NCBI Taxonomy" id="2874475"/>
    <lineage>
        <taxon>Bacteria</taxon>
        <taxon>Pseudomonadati</taxon>
        <taxon>Bacteroidota</taxon>
        <taxon>Flavobacteriia</taxon>
        <taxon>Flavobacteriales</taxon>
        <taxon>Flavobacteriaceae</taxon>
        <taxon>Aequorivita</taxon>
    </lineage>
</organism>
<dbReference type="RefSeq" id="WP_237603138.1">
    <property type="nucleotide sequence ID" value="NZ_JAIRBA010000018.1"/>
</dbReference>
<evidence type="ECO:0000313" key="9">
    <source>
        <dbReference type="EMBL" id="MCG2419349.1"/>
    </source>
</evidence>
<evidence type="ECO:0000259" key="8">
    <source>
        <dbReference type="Pfam" id="PF12704"/>
    </source>
</evidence>
<evidence type="ECO:0000313" key="10">
    <source>
        <dbReference type="Proteomes" id="UP001139461"/>
    </source>
</evidence>
<evidence type="ECO:0000256" key="6">
    <source>
        <dbReference type="SAM" id="Phobius"/>
    </source>
</evidence>
<feature type="transmembrane region" description="Helical" evidence="6">
    <location>
        <begin position="735"/>
        <end position="753"/>
    </location>
</feature>
<reference evidence="9" key="1">
    <citation type="submission" date="2021-09" db="EMBL/GenBank/DDBJ databases">
        <title>Genome of Aequorivita sp. strain F47161.</title>
        <authorList>
            <person name="Wang Y."/>
        </authorList>
    </citation>
    <scope>NUCLEOTIDE SEQUENCE</scope>
    <source>
        <strain evidence="9">F47161</strain>
    </source>
</reference>
<name>A0A9X1QWY6_9FLAO</name>
<dbReference type="GO" id="GO:0022857">
    <property type="term" value="F:transmembrane transporter activity"/>
    <property type="evidence" value="ECO:0007669"/>
    <property type="project" value="TreeGrafter"/>
</dbReference>
<dbReference type="Proteomes" id="UP001139461">
    <property type="component" value="Unassembled WGS sequence"/>
</dbReference>
<feature type="domain" description="MacB-like periplasmic core" evidence="8">
    <location>
        <begin position="20"/>
        <end position="239"/>
    </location>
</feature>
<comment type="caution">
    <text evidence="9">The sequence shown here is derived from an EMBL/GenBank/DDBJ whole genome shotgun (WGS) entry which is preliminary data.</text>
</comment>
<comment type="subcellular location">
    <subcellularLocation>
        <location evidence="1">Cell membrane</location>
        <topology evidence="1">Multi-pass membrane protein</topology>
    </subcellularLocation>
</comment>
<dbReference type="Pfam" id="PF02687">
    <property type="entry name" value="FtsX"/>
    <property type="match status" value="2"/>
</dbReference>
<feature type="transmembrane region" description="Helical" evidence="6">
    <location>
        <begin position="388"/>
        <end position="412"/>
    </location>
</feature>
<accession>A0A9X1QWY6</accession>
<keyword evidence="3 6" id="KW-0812">Transmembrane</keyword>
<dbReference type="InterPro" id="IPR025857">
    <property type="entry name" value="MacB_PCD"/>
</dbReference>
<evidence type="ECO:0000256" key="2">
    <source>
        <dbReference type="ARBA" id="ARBA00022475"/>
    </source>
</evidence>
<feature type="transmembrane region" description="Helical" evidence="6">
    <location>
        <begin position="294"/>
        <end position="319"/>
    </location>
</feature>
<proteinExistence type="predicted"/>
<feature type="transmembrane region" description="Helical" evidence="6">
    <location>
        <begin position="765"/>
        <end position="787"/>
    </location>
</feature>
<feature type="transmembrane region" description="Helical" evidence="6">
    <location>
        <begin position="683"/>
        <end position="707"/>
    </location>
</feature>
<dbReference type="PANTHER" id="PTHR30572">
    <property type="entry name" value="MEMBRANE COMPONENT OF TRANSPORTER-RELATED"/>
    <property type="match status" value="1"/>
</dbReference>
<feature type="transmembrane region" description="Helical" evidence="6">
    <location>
        <begin position="340"/>
        <end position="368"/>
    </location>
</feature>
<feature type="transmembrane region" description="Helical" evidence="6">
    <location>
        <begin position="433"/>
        <end position="456"/>
    </location>
</feature>
<dbReference type="GO" id="GO:0005886">
    <property type="term" value="C:plasma membrane"/>
    <property type="evidence" value="ECO:0007669"/>
    <property type="project" value="UniProtKB-SubCell"/>
</dbReference>
<dbReference type="Pfam" id="PF12704">
    <property type="entry name" value="MacB_PCD"/>
    <property type="match status" value="1"/>
</dbReference>
<evidence type="ECO:0000256" key="4">
    <source>
        <dbReference type="ARBA" id="ARBA00022989"/>
    </source>
</evidence>
<feature type="transmembrane region" description="Helical" evidence="6">
    <location>
        <begin position="21"/>
        <end position="47"/>
    </location>
</feature>
<feature type="domain" description="ABC3 transporter permease C-terminal" evidence="7">
    <location>
        <begin position="301"/>
        <end position="415"/>
    </location>
</feature>
<protein>
    <submittedName>
        <fullName evidence="9">ABC transporter permease</fullName>
    </submittedName>
</protein>
<dbReference type="PANTHER" id="PTHR30572:SF18">
    <property type="entry name" value="ABC-TYPE MACROLIDE FAMILY EXPORT SYSTEM PERMEASE COMPONENT 2"/>
    <property type="match status" value="1"/>
</dbReference>
<dbReference type="InterPro" id="IPR003838">
    <property type="entry name" value="ABC3_permease_C"/>
</dbReference>
<keyword evidence="2" id="KW-1003">Cell membrane</keyword>
<dbReference type="InterPro" id="IPR050250">
    <property type="entry name" value="Macrolide_Exporter_MacB"/>
</dbReference>
<evidence type="ECO:0000256" key="1">
    <source>
        <dbReference type="ARBA" id="ARBA00004651"/>
    </source>
</evidence>